<reference evidence="2" key="1">
    <citation type="submission" date="2017-01" db="EMBL/GenBank/DDBJ databases">
        <authorList>
            <person name="Varghese N."/>
            <person name="Submissions S."/>
        </authorList>
    </citation>
    <scope>NUCLEOTIDE SEQUENCE [LARGE SCALE GENOMIC DNA]</scope>
    <source>
        <strain evidence="2">DSM 17126</strain>
    </source>
</reference>
<gene>
    <name evidence="1" type="ORF">SAMN05421639_103758</name>
</gene>
<protein>
    <submittedName>
        <fullName evidence="1">Uncharacterized protein</fullName>
    </submittedName>
</protein>
<organism evidence="1 2">
    <name type="scientific">Chryseobacterium shigense</name>
    <dbReference type="NCBI Taxonomy" id="297244"/>
    <lineage>
        <taxon>Bacteria</taxon>
        <taxon>Pseudomonadati</taxon>
        <taxon>Bacteroidota</taxon>
        <taxon>Flavobacteriia</taxon>
        <taxon>Flavobacteriales</taxon>
        <taxon>Weeksellaceae</taxon>
        <taxon>Chryseobacterium group</taxon>
        <taxon>Chryseobacterium</taxon>
    </lineage>
</organism>
<dbReference type="RefSeq" id="WP_076507814.1">
    <property type="nucleotide sequence ID" value="NZ_FTNY01000003.1"/>
</dbReference>
<dbReference type="OrthoDB" id="1258282at2"/>
<name>A0A1N7IGX7_9FLAO</name>
<accession>A0A1N7IGX7</accession>
<dbReference type="Proteomes" id="UP000186373">
    <property type="component" value="Unassembled WGS sequence"/>
</dbReference>
<dbReference type="AlphaFoldDB" id="A0A1N7IGX7"/>
<keyword evidence="2" id="KW-1185">Reference proteome</keyword>
<sequence length="202" mass="23944">MKITREEITIEILELLLLFRYVFTDDPTKMLPSTQLKFKRICSVFASIGIEIKDKKSFCDLEFIHQYKNYQFSDGIIEAVQSSIEGFYTVEDIKNKDLKEIIARIIYFRTRYIELLEGVFGGVWAMGKVPVEDRVSKRLVIDSIKDIDVLVERLNKVITQLFFPQMNDFNLEILINRYDFPQEDYKAIEKQERDSFYEENGF</sequence>
<evidence type="ECO:0000313" key="2">
    <source>
        <dbReference type="Proteomes" id="UP000186373"/>
    </source>
</evidence>
<evidence type="ECO:0000313" key="1">
    <source>
        <dbReference type="EMBL" id="SIS36276.1"/>
    </source>
</evidence>
<dbReference type="EMBL" id="FTNY01000003">
    <property type="protein sequence ID" value="SIS36276.1"/>
    <property type="molecule type" value="Genomic_DNA"/>
</dbReference>
<proteinExistence type="predicted"/>